<evidence type="ECO:0000259" key="9">
    <source>
        <dbReference type="PROSITE" id="PS50002"/>
    </source>
</evidence>
<organism evidence="11 12">
    <name type="scientific">Exophiala mesophila</name>
    <name type="common">Black yeast-like fungus</name>
    <dbReference type="NCBI Taxonomy" id="212818"/>
    <lineage>
        <taxon>Eukaryota</taxon>
        <taxon>Fungi</taxon>
        <taxon>Dikarya</taxon>
        <taxon>Ascomycota</taxon>
        <taxon>Pezizomycotina</taxon>
        <taxon>Eurotiomycetes</taxon>
        <taxon>Chaetothyriomycetidae</taxon>
        <taxon>Chaetothyriales</taxon>
        <taxon>Herpotrichiellaceae</taxon>
        <taxon>Exophiala</taxon>
    </lineage>
</organism>
<dbReference type="PANTHER" id="PTHR23065:SF7">
    <property type="entry name" value="NOSTRIN, ISOFORM H"/>
    <property type="match status" value="1"/>
</dbReference>
<dbReference type="CDD" id="cd00174">
    <property type="entry name" value="SH3"/>
    <property type="match status" value="1"/>
</dbReference>
<feature type="compositionally biased region" description="Polar residues" evidence="8">
    <location>
        <begin position="889"/>
        <end position="899"/>
    </location>
</feature>
<evidence type="ECO:0000256" key="7">
    <source>
        <dbReference type="PROSITE-ProRule" id="PRU01077"/>
    </source>
</evidence>
<feature type="compositionally biased region" description="Polar residues" evidence="8">
    <location>
        <begin position="466"/>
        <end position="482"/>
    </location>
</feature>
<dbReference type="RefSeq" id="XP_016228557.1">
    <property type="nucleotide sequence ID" value="XM_016364908.1"/>
</dbReference>
<name>A0A0D2ADN0_EXOME</name>
<reference evidence="11 12" key="1">
    <citation type="submission" date="2015-01" db="EMBL/GenBank/DDBJ databases">
        <title>The Genome Sequence of Exophiala mesophila CBS40295.</title>
        <authorList>
            <consortium name="The Broad Institute Genomics Platform"/>
            <person name="Cuomo C."/>
            <person name="de Hoog S."/>
            <person name="Gorbushina A."/>
            <person name="Stielow B."/>
            <person name="Teixiera M."/>
            <person name="Abouelleil A."/>
            <person name="Chapman S.B."/>
            <person name="Priest M."/>
            <person name="Young S.K."/>
            <person name="Wortman J."/>
            <person name="Nusbaum C."/>
            <person name="Birren B."/>
        </authorList>
    </citation>
    <scope>NUCLEOTIDE SEQUENCE [LARGE SCALE GENOMIC DNA]</scope>
    <source>
        <strain evidence="11 12">CBS 40295</strain>
    </source>
</reference>
<feature type="compositionally biased region" description="Polar residues" evidence="8">
    <location>
        <begin position="663"/>
        <end position="686"/>
    </location>
</feature>
<dbReference type="OMA" id="ETTVRWN"/>
<keyword evidence="7" id="KW-0175">Coiled coil</keyword>
<dbReference type="STRING" id="212818.A0A0D2ADN0"/>
<dbReference type="PANTHER" id="PTHR23065">
    <property type="entry name" value="PROLINE-SERINE-THREONINE PHOSPHATASE INTERACTING PROTEIN 1"/>
    <property type="match status" value="1"/>
</dbReference>
<dbReference type="VEuPathDB" id="FungiDB:PV10_00793"/>
<keyword evidence="2 6" id="KW-0728">SH3 domain</keyword>
<dbReference type="Proteomes" id="UP000054302">
    <property type="component" value="Unassembled WGS sequence"/>
</dbReference>
<dbReference type="GO" id="GO:0009898">
    <property type="term" value="C:cytoplasmic side of plasma membrane"/>
    <property type="evidence" value="ECO:0007669"/>
    <property type="project" value="TreeGrafter"/>
</dbReference>
<feature type="compositionally biased region" description="Basic and acidic residues" evidence="8">
    <location>
        <begin position="967"/>
        <end position="977"/>
    </location>
</feature>
<dbReference type="PRINTS" id="PR00452">
    <property type="entry name" value="SH3DOMAIN"/>
</dbReference>
<keyword evidence="5" id="KW-0206">Cytoskeleton</keyword>
<evidence type="ECO:0000256" key="4">
    <source>
        <dbReference type="ARBA" id="ARBA00022553"/>
    </source>
</evidence>
<dbReference type="CDD" id="cd07651">
    <property type="entry name" value="F-BAR_PombeCdc15_like"/>
    <property type="match status" value="1"/>
</dbReference>
<feature type="region of interest" description="Disordered" evidence="8">
    <location>
        <begin position="747"/>
        <end position="776"/>
    </location>
</feature>
<evidence type="ECO:0000256" key="6">
    <source>
        <dbReference type="PROSITE-ProRule" id="PRU00192"/>
    </source>
</evidence>
<dbReference type="SUPFAM" id="SSF50044">
    <property type="entry name" value="SH3-domain"/>
    <property type="match status" value="1"/>
</dbReference>
<comment type="subcellular location">
    <subcellularLocation>
        <location evidence="1">Cytoplasm</location>
        <location evidence="1">Cytoskeleton</location>
    </subcellularLocation>
</comment>
<evidence type="ECO:0000256" key="2">
    <source>
        <dbReference type="ARBA" id="ARBA00022443"/>
    </source>
</evidence>
<feature type="compositionally biased region" description="Polar residues" evidence="8">
    <location>
        <begin position="517"/>
        <end position="538"/>
    </location>
</feature>
<dbReference type="Pfam" id="PF00611">
    <property type="entry name" value="FCH"/>
    <property type="match status" value="1"/>
</dbReference>
<feature type="compositionally biased region" description="Polar residues" evidence="8">
    <location>
        <begin position="583"/>
        <end position="605"/>
    </location>
</feature>
<dbReference type="SMART" id="SM00326">
    <property type="entry name" value="SH3"/>
    <property type="match status" value="1"/>
</dbReference>
<feature type="compositionally biased region" description="Basic and acidic residues" evidence="8">
    <location>
        <begin position="929"/>
        <end position="943"/>
    </location>
</feature>
<dbReference type="FunFam" id="2.30.30.40:FF:000164">
    <property type="entry name" value="Cell division control protein"/>
    <property type="match status" value="1"/>
</dbReference>
<protein>
    <recommendedName>
        <fullName evidence="13">F-BAR domain-containing protein</fullName>
    </recommendedName>
</protein>
<feature type="compositionally biased region" description="Polar residues" evidence="8">
    <location>
        <begin position="390"/>
        <end position="415"/>
    </location>
</feature>
<feature type="compositionally biased region" description="Polar residues" evidence="8">
    <location>
        <begin position="912"/>
        <end position="928"/>
    </location>
</feature>
<feature type="domain" description="SH3" evidence="9">
    <location>
        <begin position="991"/>
        <end position="1055"/>
    </location>
</feature>
<dbReference type="GeneID" id="27318638"/>
<sequence length="1055" mass="115285">MVALSNAPNVADKQPYHRRRHAVLDETTSPSTDFKHSDNDPSDILPLPARSSRSAITKVHHQLYKPYTYVQPHSNLTGMMPAAIATDGGAPPSVPLSFSNNFWGRDDAGVDPLLTRMANARTTCDELKAFYNARAALEEDYAKKLLNLSRKPLGSVEQGSLRTALDVARGETENMGKQHALIAQQMKTELEEPLAAFAGGMKERRKIVQTGIERLHKTKQQQAAHVNKSRDKYEQDCLRIKGYLAQGHMVMGQEERKNKAKLEKTQINMATNSNEYEAAVKVLEETTGRWNKEWKAACDKFQDLEEERVDFTKSSLWAFANIASTVCVSDDASCEKVRLALENCEVEKDILHFIKTCGTGQEIPDPPRYINFCRGDADTASEVSEDENYSVAQFSRTTNPAFRSSSPSHSATGTRSVRDETPQRMMEDPVRRMDEDDMPTPSNNSNGHPRPLNYKQQGHNVPPNYSPSQHGEVSTIPHNQYPTDGMTMFCRSDVAPPSATGSAISSNTRPGSRDSESQYSVPSSYTSAEPMSGTSSPTKMAPAGGVELPGMASPDKSIQKKRSGFFSNSPFRRKSRREPETATVKSSNNRNTWNAGSASTTRINLNPTVSNASSSTSSPTKPAVRNPFNRNAGAMAPEGEEAADPRANFQLNIGNNVFDVASPDSQQSQSTPRASALTNRRSQFGTPSALVDEHDPLARALADLKSSALSNGMSKQASMRMAVDRYHGVATPAPDAEVAANPTLMSAESQARMAAQRGTPPPAYEGRAQSALGVPHPAHTKKEMLNRTQTWGTDTMSPNPRGNHQSRPATREGRRSPGPGMMRAASPQPQQYGQRARSPAPGMAARGPSPQPQGSYRARSPAPGMTPRAASPNPQGAYARSRSPAPGMMQQSQYRSASPNPYAGAGDRARGQSRQGSGMEMQLSSSDVTRYEHGGGSARDRQSMRPTSSFGGDRYGQSQGRGGSKGGEMELRRERSKSLANIPIRQQQQEQVLHFARAMYNYTAAIPEELTFHKNDILAVLRLQDDGWWEAEVKESLKGRVGGRGLVPSNYLQRC</sequence>
<dbReference type="Pfam" id="PF00018">
    <property type="entry name" value="SH3_1"/>
    <property type="match status" value="1"/>
</dbReference>
<dbReference type="SUPFAM" id="SSF103657">
    <property type="entry name" value="BAR/IMD domain-like"/>
    <property type="match status" value="1"/>
</dbReference>
<evidence type="ECO:0000259" key="10">
    <source>
        <dbReference type="PROSITE" id="PS51741"/>
    </source>
</evidence>
<dbReference type="EMBL" id="KN847520">
    <property type="protein sequence ID" value="KIV96983.1"/>
    <property type="molecule type" value="Genomic_DNA"/>
</dbReference>
<keyword evidence="12" id="KW-1185">Reference proteome</keyword>
<dbReference type="InterPro" id="IPR036028">
    <property type="entry name" value="SH3-like_dom_sf"/>
</dbReference>
<dbReference type="OrthoDB" id="27823at2759"/>
<feature type="compositionally biased region" description="Polar residues" evidence="8">
    <location>
        <begin position="790"/>
        <end position="808"/>
    </location>
</feature>
<dbReference type="GO" id="GO:0005543">
    <property type="term" value="F:phospholipid binding"/>
    <property type="evidence" value="ECO:0007669"/>
    <property type="project" value="TreeGrafter"/>
</dbReference>
<feature type="compositionally biased region" description="Polar residues" evidence="8">
    <location>
        <begin position="499"/>
        <end position="510"/>
    </location>
</feature>
<dbReference type="Gene3D" id="1.20.1270.60">
    <property type="entry name" value="Arfaptin homology (AH) domain/BAR domain"/>
    <property type="match status" value="1"/>
</dbReference>
<dbReference type="SMART" id="SM00055">
    <property type="entry name" value="FCH"/>
    <property type="match status" value="1"/>
</dbReference>
<dbReference type="GO" id="GO:1903475">
    <property type="term" value="P:mitotic actomyosin contractile ring assembly"/>
    <property type="evidence" value="ECO:0007669"/>
    <property type="project" value="UniProtKB-ARBA"/>
</dbReference>
<accession>A0A0D2ADN0</accession>
<dbReference type="AlphaFoldDB" id="A0A0D2ADN0"/>
<dbReference type="GO" id="GO:0120104">
    <property type="term" value="C:mitotic actomyosin contractile ring, proximal layer"/>
    <property type="evidence" value="ECO:0007669"/>
    <property type="project" value="UniProtKB-ARBA"/>
</dbReference>
<keyword evidence="3" id="KW-0963">Cytoplasm</keyword>
<feature type="region of interest" description="Disordered" evidence="8">
    <location>
        <begin position="382"/>
        <end position="642"/>
    </location>
</feature>
<dbReference type="InterPro" id="IPR027267">
    <property type="entry name" value="AH/BAR_dom_sf"/>
</dbReference>
<dbReference type="Gene3D" id="2.30.30.40">
    <property type="entry name" value="SH3 Domains"/>
    <property type="match status" value="1"/>
</dbReference>
<feature type="domain" description="F-BAR" evidence="10">
    <location>
        <begin position="96"/>
        <end position="349"/>
    </location>
</feature>
<dbReference type="InterPro" id="IPR001452">
    <property type="entry name" value="SH3_domain"/>
</dbReference>
<feature type="region of interest" description="Disordered" evidence="8">
    <location>
        <begin position="658"/>
        <end position="691"/>
    </location>
</feature>
<evidence type="ECO:0000313" key="11">
    <source>
        <dbReference type="EMBL" id="KIV96983.1"/>
    </source>
</evidence>
<dbReference type="FunFam" id="1.20.1270.60:FF:000045">
    <property type="entry name" value="Cell division control protein"/>
    <property type="match status" value="1"/>
</dbReference>
<evidence type="ECO:0000313" key="12">
    <source>
        <dbReference type="Proteomes" id="UP000054302"/>
    </source>
</evidence>
<dbReference type="HOGENOM" id="CLU_003525_0_0_1"/>
<proteinExistence type="predicted"/>
<gene>
    <name evidence="11" type="ORF">PV10_00793</name>
</gene>
<dbReference type="InterPro" id="IPR001060">
    <property type="entry name" value="FCH_dom"/>
</dbReference>
<keyword evidence="4" id="KW-0597">Phosphoprotein</keyword>
<evidence type="ECO:0000256" key="1">
    <source>
        <dbReference type="ARBA" id="ARBA00004245"/>
    </source>
</evidence>
<feature type="compositionally biased region" description="Low complexity" evidence="8">
    <location>
        <begin position="606"/>
        <end position="624"/>
    </location>
</feature>
<dbReference type="GO" id="GO:0106006">
    <property type="term" value="F:cytoskeletal protein-membrane anchor activity"/>
    <property type="evidence" value="ECO:0007669"/>
    <property type="project" value="UniProtKB-ARBA"/>
</dbReference>
<evidence type="ECO:0000256" key="3">
    <source>
        <dbReference type="ARBA" id="ARBA00022490"/>
    </source>
</evidence>
<feature type="compositionally biased region" description="Basic and acidic residues" evidence="8">
    <location>
        <begin position="416"/>
        <end position="434"/>
    </location>
</feature>
<feature type="region of interest" description="Disordered" evidence="8">
    <location>
        <begin position="1"/>
        <end position="49"/>
    </location>
</feature>
<feature type="region of interest" description="Disordered" evidence="8">
    <location>
        <begin position="790"/>
        <end position="979"/>
    </location>
</feature>
<dbReference type="PROSITE" id="PS51741">
    <property type="entry name" value="F_BAR"/>
    <property type="match status" value="1"/>
</dbReference>
<evidence type="ECO:0000256" key="5">
    <source>
        <dbReference type="ARBA" id="ARBA00023212"/>
    </source>
</evidence>
<dbReference type="PROSITE" id="PS50002">
    <property type="entry name" value="SH3"/>
    <property type="match status" value="1"/>
</dbReference>
<evidence type="ECO:0008006" key="13">
    <source>
        <dbReference type="Google" id="ProtNLM"/>
    </source>
</evidence>
<evidence type="ECO:0000256" key="8">
    <source>
        <dbReference type="SAM" id="MobiDB-lite"/>
    </source>
</evidence>
<dbReference type="InterPro" id="IPR031160">
    <property type="entry name" value="F_BAR_dom"/>
</dbReference>